<accession>A0A5N5XDF5</accession>
<protein>
    <recommendedName>
        <fullName evidence="3">Carrier domain-containing protein</fullName>
    </recommendedName>
</protein>
<dbReference type="Pfam" id="PF00501">
    <property type="entry name" value="AMP-binding"/>
    <property type="match status" value="1"/>
</dbReference>
<dbReference type="PANTHER" id="PTHR43439:SF2">
    <property type="entry name" value="ENZYME, PUTATIVE (JCVI)-RELATED"/>
    <property type="match status" value="1"/>
</dbReference>
<dbReference type="PROSITE" id="PS50075">
    <property type="entry name" value="CARRIER"/>
    <property type="match status" value="1"/>
</dbReference>
<dbReference type="OrthoDB" id="429813at2759"/>
<dbReference type="Proteomes" id="UP000326565">
    <property type="component" value="Unassembled WGS sequence"/>
</dbReference>
<evidence type="ECO:0000256" key="2">
    <source>
        <dbReference type="ARBA" id="ARBA00022553"/>
    </source>
</evidence>
<dbReference type="Gene3D" id="1.10.1200.10">
    <property type="entry name" value="ACP-like"/>
    <property type="match status" value="1"/>
</dbReference>
<keyword evidence="5" id="KW-1185">Reference proteome</keyword>
<proteinExistence type="predicted"/>
<dbReference type="InterPro" id="IPR020845">
    <property type="entry name" value="AMP-binding_CS"/>
</dbReference>
<dbReference type="PROSITE" id="PS00455">
    <property type="entry name" value="AMP_BINDING"/>
    <property type="match status" value="1"/>
</dbReference>
<reference evidence="4 5" key="1">
    <citation type="submission" date="2019-04" db="EMBL/GenBank/DDBJ databases">
        <title>Friends and foes A comparative genomics study of 23 Aspergillus species from section Flavi.</title>
        <authorList>
            <consortium name="DOE Joint Genome Institute"/>
            <person name="Kjaerbolling I."/>
            <person name="Vesth T."/>
            <person name="Frisvad J.C."/>
            <person name="Nybo J.L."/>
            <person name="Theobald S."/>
            <person name="Kildgaard S."/>
            <person name="Isbrandt T."/>
            <person name="Kuo A."/>
            <person name="Sato A."/>
            <person name="Lyhne E.K."/>
            <person name="Kogle M.E."/>
            <person name="Wiebenga A."/>
            <person name="Kun R.S."/>
            <person name="Lubbers R.J."/>
            <person name="Makela M.R."/>
            <person name="Barry K."/>
            <person name="Chovatia M."/>
            <person name="Clum A."/>
            <person name="Daum C."/>
            <person name="Haridas S."/>
            <person name="He G."/>
            <person name="LaButti K."/>
            <person name="Lipzen A."/>
            <person name="Mondo S."/>
            <person name="Riley R."/>
            <person name="Salamov A."/>
            <person name="Simmons B.A."/>
            <person name="Magnuson J.K."/>
            <person name="Henrissat B."/>
            <person name="Mortensen U.H."/>
            <person name="Larsen T.O."/>
            <person name="Devries R.P."/>
            <person name="Grigoriev I.V."/>
            <person name="Machida M."/>
            <person name="Baker S.E."/>
            <person name="Andersen M.R."/>
        </authorList>
    </citation>
    <scope>NUCLEOTIDE SEQUENCE [LARGE SCALE GENOMIC DNA]</scope>
    <source>
        <strain evidence="4 5">CBS 151.66</strain>
    </source>
</reference>
<dbReference type="InterPro" id="IPR006162">
    <property type="entry name" value="Ppantetheine_attach_site"/>
</dbReference>
<evidence type="ECO:0000313" key="4">
    <source>
        <dbReference type="EMBL" id="KAB8078769.1"/>
    </source>
</evidence>
<dbReference type="AlphaFoldDB" id="A0A5N5XDF5"/>
<dbReference type="PANTHER" id="PTHR43439">
    <property type="entry name" value="PHENYLACETATE-COENZYME A LIGASE"/>
    <property type="match status" value="1"/>
</dbReference>
<dbReference type="SUPFAM" id="SSF47336">
    <property type="entry name" value="ACP-like"/>
    <property type="match status" value="1"/>
</dbReference>
<dbReference type="Gene3D" id="3.40.50.720">
    <property type="entry name" value="NAD(P)-binding Rossmann-like Domain"/>
    <property type="match status" value="1"/>
</dbReference>
<dbReference type="EMBL" id="ML732155">
    <property type="protein sequence ID" value="KAB8078769.1"/>
    <property type="molecule type" value="Genomic_DNA"/>
</dbReference>
<evidence type="ECO:0000313" key="5">
    <source>
        <dbReference type="Proteomes" id="UP000326565"/>
    </source>
</evidence>
<dbReference type="Pfam" id="PF23562">
    <property type="entry name" value="AMP-binding_C_3"/>
    <property type="match status" value="1"/>
</dbReference>
<dbReference type="InterPro" id="IPR013120">
    <property type="entry name" value="FAR_NAD-bd"/>
</dbReference>
<dbReference type="InterPro" id="IPR009081">
    <property type="entry name" value="PP-bd_ACP"/>
</dbReference>
<organism evidence="4 5">
    <name type="scientific">Aspergillus leporis</name>
    <dbReference type="NCBI Taxonomy" id="41062"/>
    <lineage>
        <taxon>Eukaryota</taxon>
        <taxon>Fungi</taxon>
        <taxon>Dikarya</taxon>
        <taxon>Ascomycota</taxon>
        <taxon>Pezizomycotina</taxon>
        <taxon>Eurotiomycetes</taxon>
        <taxon>Eurotiomycetidae</taxon>
        <taxon>Eurotiales</taxon>
        <taxon>Aspergillaceae</taxon>
        <taxon>Aspergillus</taxon>
        <taxon>Aspergillus subgen. Circumdati</taxon>
    </lineage>
</organism>
<dbReference type="SUPFAM" id="SSF51735">
    <property type="entry name" value="NAD(P)-binding Rossmann-fold domains"/>
    <property type="match status" value="1"/>
</dbReference>
<keyword evidence="1" id="KW-0596">Phosphopantetheine</keyword>
<evidence type="ECO:0000256" key="1">
    <source>
        <dbReference type="ARBA" id="ARBA00022450"/>
    </source>
</evidence>
<dbReference type="Gene3D" id="3.40.50.12780">
    <property type="entry name" value="N-terminal domain of ligase-like"/>
    <property type="match status" value="1"/>
</dbReference>
<dbReference type="InterPro" id="IPR036736">
    <property type="entry name" value="ACP-like_sf"/>
</dbReference>
<dbReference type="Pfam" id="PF00550">
    <property type="entry name" value="PP-binding"/>
    <property type="match status" value="1"/>
</dbReference>
<name>A0A5N5XDF5_9EURO</name>
<dbReference type="InterPro" id="IPR051414">
    <property type="entry name" value="Adenylate-forming_Reductase"/>
</dbReference>
<dbReference type="InterPro" id="IPR036291">
    <property type="entry name" value="NAD(P)-bd_dom_sf"/>
</dbReference>
<keyword evidence="2" id="KW-0597">Phosphoprotein</keyword>
<dbReference type="PROSITE" id="PS00012">
    <property type="entry name" value="PHOSPHOPANTETHEINE"/>
    <property type="match status" value="1"/>
</dbReference>
<feature type="domain" description="Carrier" evidence="3">
    <location>
        <begin position="607"/>
        <end position="690"/>
    </location>
</feature>
<dbReference type="SUPFAM" id="SSF56801">
    <property type="entry name" value="Acetyl-CoA synthetase-like"/>
    <property type="match status" value="1"/>
</dbReference>
<gene>
    <name evidence="4" type="ORF">BDV29DRAFT_152410</name>
</gene>
<dbReference type="InterPro" id="IPR000873">
    <property type="entry name" value="AMP-dep_synth/lig_dom"/>
</dbReference>
<evidence type="ECO:0000259" key="3">
    <source>
        <dbReference type="PROSITE" id="PS50075"/>
    </source>
</evidence>
<sequence length="1097" mass="122214">MGVYSMEYTRWVTGSAMFRRRQGAKETRNCCHPSLVEYEQDIKLTGLPPSYSSAMEQSLTLENAGRRLLTAVVDDVAQTNPQQKLSVIPNDLDVSQGFRDVTFRDLAHAVNAFSWWLEKLIGKAEPDETVAYMGRNDILYLIFILACNKTGYKLLLPSTRLSDEAYQHILSVTDCRKLFYSHDKERKVSEMKSFLKGTEFHEVPGTEDIINSIGSEPYPFSKTFAEAEDNVAFIIHSSGTTGMPKPVSLTHGFVATLDSVAFLPIPTGRRVAAPNDPNRSNLVLTSTPFFHLMGLYGLTSAIFHNTPFVNLPDKPVSVDLVLDTIRATKPTVATLAPAVLEDISQTQTGLEGLGKLDAVYYAGAPLAAEIGNRVSAYTKVVTFLGSSEMGMISSLAPEGEGNWGYFEWNPAYGVEMQYRGEGLYELVIPRRENSRAIHGIFHTFPDKAEYASKDLFAQHPSNPSLWKYHGRFDDVIVLSNGEKLNPVTLEKAVECHPKVYRAVLIGQGRFQTSLLVEPYWSEHDNSIDEAKLIEEIWPAVERANETVPNYGRIMKNMIRLSSPDKPFKTTPKGTTQRRAVNNDYKEEIDAVYTTADQQLNRTLPDSISLNTITSYIHEIICSLLEQEEISNDEDLYSAGLDSLQTIQLATILRNAVSFQVPDGDRSQITAQHIYAHSTVTQLAGFLLKVVTGDIVTSIPRPEKIKNMILKYTADLPTRSNTQIQLPPTSTVILTGSTGSLGTYLLHTLLNNNSVSKVYCFNRSDAQSRQVQSFKEKGMDASTLENQTKVEFLQVSFGERHFGIEDVKYNELLRSVDLIIHNAWKVNFNHPLESFENPHIKGVREFINFSMESKYNAHLSFVSSVSTIGAWTSAMGPVVPEAPLEDVEAVMKQGYGESKHVSERICQIASEKARVPTTVFRAGQIAGPTTKSGLWNSDEWLPTIVATSKALGKVPSDLGLTPIDWVPVDTLAKIAVEVLQARRTNLAQEPNAFFHLMNPNRATWSSLIPAIEAKYNTQTVSFDEWIKELEGIKNPSDQEIRDKPALKLLDFYRGLTSTEGMLSADVSVKRTKEVSEAMRGLGPVTNDLMANWIGQWGF</sequence>
<dbReference type="Pfam" id="PF07993">
    <property type="entry name" value="NAD_binding_4"/>
    <property type="match status" value="1"/>
</dbReference>
<dbReference type="InterPro" id="IPR042099">
    <property type="entry name" value="ANL_N_sf"/>
</dbReference>